<organism evidence="1">
    <name type="scientific">viral metagenome</name>
    <dbReference type="NCBI Taxonomy" id="1070528"/>
    <lineage>
        <taxon>unclassified sequences</taxon>
        <taxon>metagenomes</taxon>
        <taxon>organismal metagenomes</taxon>
    </lineage>
</organism>
<name>A0A6C0CM26_9ZZZZ</name>
<accession>A0A6C0CM26</accession>
<dbReference type="EMBL" id="MN739455">
    <property type="protein sequence ID" value="QHT05511.1"/>
    <property type="molecule type" value="Genomic_DNA"/>
</dbReference>
<proteinExistence type="predicted"/>
<evidence type="ECO:0008006" key="2">
    <source>
        <dbReference type="Google" id="ProtNLM"/>
    </source>
</evidence>
<reference evidence="1" key="1">
    <citation type="journal article" date="2020" name="Nature">
        <title>Giant virus diversity and host interactions through global metagenomics.</title>
        <authorList>
            <person name="Schulz F."/>
            <person name="Roux S."/>
            <person name="Paez-Espino D."/>
            <person name="Jungbluth S."/>
            <person name="Walsh D.A."/>
            <person name="Denef V.J."/>
            <person name="McMahon K.D."/>
            <person name="Konstantinidis K.T."/>
            <person name="Eloe-Fadrosh E.A."/>
            <person name="Kyrpides N.C."/>
            <person name="Woyke T."/>
        </authorList>
    </citation>
    <scope>NUCLEOTIDE SEQUENCE</scope>
    <source>
        <strain evidence="1">GVMAG-M-3300021375-17</strain>
    </source>
</reference>
<sequence length="433" mass="50868">MNRFITFGAGGKQIQATKRLEKQVQRLNMFDLIIIYEDDDIEKLDDFWDVHRDFVKNNPFKYGFGIWKPYLILRELLRMENGEKLFYANAGCQFDLDCENPKEEYEELVKHMDKYKIICSFSKISDNLGCKPDLVIYLDMYDHPEYNSNQIETKSLLIEKCDETLKLVKEWYENCSNYSLLNNEHGVMPIPKTNGPKHHDEQSIFSLLAKKNELCYEMIPKHMSIENVICLMENDTGTYYPACRVLGSYCYSLLFGDDFINSYQVIHMSKLIRKYNPEYIFETGFGTGRTMATTLESCRKKSIKYYLNCEKNYTLYEPVSIEYKQRIIKSYPVVEWCEMRSSEMIKNGLIDKKFPTGIDWATIDGDPTFEGCLCELIGVYKNMKKGGIMYIVCDRLKRKNYNIMMATNFFVNVFKIDLICDEVMCAEISYIIV</sequence>
<protein>
    <recommendedName>
        <fullName evidence="2">Methyltransferase</fullName>
    </recommendedName>
</protein>
<dbReference type="AlphaFoldDB" id="A0A6C0CM26"/>
<evidence type="ECO:0000313" key="1">
    <source>
        <dbReference type="EMBL" id="QHT05511.1"/>
    </source>
</evidence>